<dbReference type="AlphaFoldDB" id="A0A7T0C4M5"/>
<protein>
    <submittedName>
        <fullName evidence="1">Uncharacterized protein</fullName>
    </submittedName>
</protein>
<dbReference type="KEGG" id="nva:G3M78_14065"/>
<gene>
    <name evidence="1" type="ORF">G3M78_14065</name>
</gene>
<accession>A0A7T0C4M5</accession>
<name>A0A7T0C4M5_9BACT</name>
<proteinExistence type="predicted"/>
<dbReference type="EMBL" id="CP048620">
    <property type="protein sequence ID" value="QPJ66461.1"/>
    <property type="molecule type" value="Genomic_DNA"/>
</dbReference>
<sequence>MAIILEAQFKNKLNSKLYKFDPRNTSVEYHKEIFSELFKFPQFKAHVAAYIERNYCVVLNDEDHPDPVSTLKILKPEETRRLNEWIINRNRRAHVIQSDRPAKKS</sequence>
<organism evidence="1 2">
    <name type="scientific">Candidatus Nitrohelix vancouverensis</name>
    <dbReference type="NCBI Taxonomy" id="2705534"/>
    <lineage>
        <taxon>Bacteria</taxon>
        <taxon>Pseudomonadati</taxon>
        <taxon>Nitrospinota/Tectimicrobiota group</taxon>
        <taxon>Nitrospinota</taxon>
        <taxon>Nitrospinia</taxon>
        <taxon>Nitrospinales</taxon>
        <taxon>Nitrospinaceae</taxon>
        <taxon>Candidatus Nitrohelix</taxon>
    </lineage>
</organism>
<evidence type="ECO:0000313" key="1">
    <source>
        <dbReference type="EMBL" id="QPJ66461.1"/>
    </source>
</evidence>
<evidence type="ECO:0000313" key="2">
    <source>
        <dbReference type="Proteomes" id="UP000594464"/>
    </source>
</evidence>
<reference evidence="2" key="1">
    <citation type="submission" date="2020-02" db="EMBL/GenBank/DDBJ databases">
        <title>Genomic and physiological characterization of two novel Nitrospinaceae genera.</title>
        <authorList>
            <person name="Mueller A.J."/>
            <person name="Jung M.-Y."/>
            <person name="Strachan C.R."/>
            <person name="Herbold C.W."/>
            <person name="Kirkegaard R.H."/>
            <person name="Daims H."/>
        </authorList>
    </citation>
    <scope>NUCLEOTIDE SEQUENCE [LARGE SCALE GENOMIC DNA]</scope>
</reference>
<dbReference type="Proteomes" id="UP000594464">
    <property type="component" value="Chromosome"/>
</dbReference>